<organism evidence="3 4">
    <name type="scientific">Eiseniibacteriota bacterium</name>
    <dbReference type="NCBI Taxonomy" id="2212470"/>
    <lineage>
        <taxon>Bacteria</taxon>
        <taxon>Candidatus Eiseniibacteriota</taxon>
    </lineage>
</organism>
<name>A0A538TUY7_UNCEI</name>
<evidence type="ECO:0000313" key="3">
    <source>
        <dbReference type="EMBL" id="TMQ67443.1"/>
    </source>
</evidence>
<dbReference type="Proteomes" id="UP000316609">
    <property type="component" value="Unassembled WGS sequence"/>
</dbReference>
<feature type="region of interest" description="Disordered" evidence="1">
    <location>
        <begin position="30"/>
        <end position="63"/>
    </location>
</feature>
<gene>
    <name evidence="3" type="ORF">E6K78_04915</name>
</gene>
<evidence type="ECO:0000256" key="1">
    <source>
        <dbReference type="SAM" id="MobiDB-lite"/>
    </source>
</evidence>
<sequence length="324" mass="35343">MSTPRRPAPRSIGTPITSIECFLDVIERGSLQRPRGSGNARTRPACEPPVRSSSQTPLGHDGAGRMTGCRYLARHHDHVDSVVKSAQPRLTMRGLEPRSYPSIVAGVLLCAAVSDPVRETAPPPGPKPAHVTGVVLFASDFNRGDLAGWAADREHVWSVRRGVLRADLPDRKQERSFLYAGSQEWGDYAVDLDVCMMRGVDKGVVVRIVGDSGIGVDLRGPGYQDVLLHRRQWPLVKARVENANGAWHHLRVEARGTRYRVWVDGVLLLERSDGKQQQNGRIALAAYTGGVGECTVYYDNVIVTSLESRGAGMRRTAGGITAGR</sequence>
<dbReference type="Pfam" id="PF06439">
    <property type="entry name" value="3keto-disac_hyd"/>
    <property type="match status" value="1"/>
</dbReference>
<evidence type="ECO:0000313" key="4">
    <source>
        <dbReference type="Proteomes" id="UP000316609"/>
    </source>
</evidence>
<feature type="domain" description="3-keto-alpha-glucoside-1,2-lyase/3-keto-2-hydroxy-glucal hydratase" evidence="2">
    <location>
        <begin position="139"/>
        <end position="302"/>
    </location>
</feature>
<proteinExistence type="predicted"/>
<dbReference type="EMBL" id="VBOY01000039">
    <property type="protein sequence ID" value="TMQ67443.1"/>
    <property type="molecule type" value="Genomic_DNA"/>
</dbReference>
<comment type="caution">
    <text evidence="3">The sequence shown here is derived from an EMBL/GenBank/DDBJ whole genome shotgun (WGS) entry which is preliminary data.</text>
</comment>
<dbReference type="GO" id="GO:0016787">
    <property type="term" value="F:hydrolase activity"/>
    <property type="evidence" value="ECO:0007669"/>
    <property type="project" value="InterPro"/>
</dbReference>
<protein>
    <submittedName>
        <fullName evidence="3">DUF1080 domain-containing protein</fullName>
    </submittedName>
</protein>
<dbReference type="InterPro" id="IPR010496">
    <property type="entry name" value="AL/BT2_dom"/>
</dbReference>
<evidence type="ECO:0000259" key="2">
    <source>
        <dbReference type="Pfam" id="PF06439"/>
    </source>
</evidence>
<reference evidence="3 4" key="1">
    <citation type="journal article" date="2019" name="Nat. Microbiol.">
        <title>Mediterranean grassland soil C-N compound turnover is dependent on rainfall and depth, and is mediated by genomically divergent microorganisms.</title>
        <authorList>
            <person name="Diamond S."/>
            <person name="Andeer P.F."/>
            <person name="Li Z."/>
            <person name="Crits-Christoph A."/>
            <person name="Burstein D."/>
            <person name="Anantharaman K."/>
            <person name="Lane K.R."/>
            <person name="Thomas B.C."/>
            <person name="Pan C."/>
            <person name="Northen T.R."/>
            <person name="Banfield J.F."/>
        </authorList>
    </citation>
    <scope>NUCLEOTIDE SEQUENCE [LARGE SCALE GENOMIC DNA]</scope>
    <source>
        <strain evidence="3">WS_8</strain>
    </source>
</reference>
<dbReference type="Gene3D" id="2.60.120.560">
    <property type="entry name" value="Exo-inulinase, domain 1"/>
    <property type="match status" value="1"/>
</dbReference>
<accession>A0A538TUY7</accession>
<dbReference type="AlphaFoldDB" id="A0A538TUY7"/>